<name>A0A8H8Z080_9PROT</name>
<dbReference type="Proteomes" id="UP000601736">
    <property type="component" value="Unassembled WGS sequence"/>
</dbReference>
<proteinExistence type="predicted"/>
<organism evidence="1 2">
    <name type="scientific">Nitrosomonas nitrosa</name>
    <dbReference type="NCBI Taxonomy" id="52442"/>
    <lineage>
        <taxon>Bacteria</taxon>
        <taxon>Pseudomonadati</taxon>
        <taxon>Pseudomonadota</taxon>
        <taxon>Betaproteobacteria</taxon>
        <taxon>Nitrosomonadales</taxon>
        <taxon>Nitrosomonadaceae</taxon>
        <taxon>Nitrosomonas</taxon>
    </lineage>
</organism>
<comment type="caution">
    <text evidence="1">The sequence shown here is derived from an EMBL/GenBank/DDBJ whole genome shotgun (WGS) entry which is preliminary data.</text>
</comment>
<reference evidence="1" key="1">
    <citation type="submission" date="2021-02" db="EMBL/GenBank/DDBJ databases">
        <authorList>
            <person name="Han P."/>
        </authorList>
    </citation>
    <scope>NUCLEOTIDE SEQUENCE</scope>
    <source>
        <strain evidence="1">Nitrosomonas nitrosa 18-3D</strain>
    </source>
</reference>
<dbReference type="EMBL" id="CAJNAP010000023">
    <property type="protein sequence ID" value="CAE6509356.1"/>
    <property type="molecule type" value="Genomic_DNA"/>
</dbReference>
<accession>A0A8H8Z080</accession>
<evidence type="ECO:0000313" key="2">
    <source>
        <dbReference type="Proteomes" id="UP000601736"/>
    </source>
</evidence>
<protein>
    <submittedName>
        <fullName evidence="1">Uncharacterized protein</fullName>
    </submittedName>
</protein>
<dbReference type="AlphaFoldDB" id="A0A8H8Z080"/>
<evidence type="ECO:0000313" key="1">
    <source>
        <dbReference type="EMBL" id="CAE6509356.1"/>
    </source>
</evidence>
<sequence length="50" mass="5893">MLSNPISSIATKSYILLRYDSGLSFCALIEETYEGNTIWKIFHYIYYLLH</sequence>
<gene>
    <name evidence="1" type="ORF">NMYAN_30157</name>
</gene>